<feature type="domain" description="EAL" evidence="1">
    <location>
        <begin position="2"/>
        <end position="194"/>
    </location>
</feature>
<organism evidence="2 3">
    <name type="scientific">Anaerobranca californiensis DSM 14826</name>
    <dbReference type="NCBI Taxonomy" id="1120989"/>
    <lineage>
        <taxon>Bacteria</taxon>
        <taxon>Bacillati</taxon>
        <taxon>Bacillota</taxon>
        <taxon>Clostridia</taxon>
        <taxon>Eubacteriales</taxon>
        <taxon>Proteinivoracaceae</taxon>
        <taxon>Anaerobranca</taxon>
    </lineage>
</organism>
<name>A0A1M6LJ97_9FIRM</name>
<gene>
    <name evidence="2" type="ORF">SAMN02745227_00531</name>
</gene>
<dbReference type="InterPro" id="IPR035919">
    <property type="entry name" value="EAL_sf"/>
</dbReference>
<evidence type="ECO:0000313" key="2">
    <source>
        <dbReference type="EMBL" id="SHJ71254.1"/>
    </source>
</evidence>
<dbReference type="InterPro" id="IPR001633">
    <property type="entry name" value="EAL_dom"/>
</dbReference>
<dbReference type="SUPFAM" id="SSF141868">
    <property type="entry name" value="EAL domain-like"/>
    <property type="match status" value="1"/>
</dbReference>
<dbReference type="OrthoDB" id="9804751at2"/>
<reference evidence="3" key="1">
    <citation type="submission" date="2016-11" db="EMBL/GenBank/DDBJ databases">
        <authorList>
            <person name="Varghese N."/>
            <person name="Submissions S."/>
        </authorList>
    </citation>
    <scope>NUCLEOTIDE SEQUENCE [LARGE SCALE GENOMIC DNA]</scope>
    <source>
        <strain evidence="3">DSM 14826</strain>
    </source>
</reference>
<dbReference type="STRING" id="1120989.SAMN02745227_00531"/>
<dbReference type="AlphaFoldDB" id="A0A1M6LJ97"/>
<dbReference type="RefSeq" id="WP_084672357.1">
    <property type="nucleotide sequence ID" value="NZ_FRAI01000005.1"/>
</dbReference>
<protein>
    <submittedName>
        <fullName evidence="2">EAL domain-containing protein</fullName>
    </submittedName>
</protein>
<keyword evidence="3" id="KW-1185">Reference proteome</keyword>
<accession>A0A1M6LJ97</accession>
<dbReference type="Proteomes" id="UP000243547">
    <property type="component" value="Unassembled WGS sequence"/>
</dbReference>
<dbReference type="EMBL" id="FRAI01000005">
    <property type="protein sequence ID" value="SHJ71254.1"/>
    <property type="molecule type" value="Genomic_DNA"/>
</dbReference>
<evidence type="ECO:0000259" key="1">
    <source>
        <dbReference type="SMART" id="SM00052"/>
    </source>
</evidence>
<sequence length="212" mass="24907">MEIFVGRQPIFDRKLNVYGYELLYRKSMNNYYEGIDENQATAELINNVFFTMDFQQITGGRKGFINFSQTMLEKEIPLLLPKNTIVVEILENVELTEELVKICSKLKKEGYILAIDDFIFEKDLQQLLSFIDILKVDFNKVDYTTQKQGIQKYGGKILFLAEKIETREDFVKAYQLGYHLFQGYFFSRPTILKSNELVFFKFETATNDGRIE</sequence>
<dbReference type="Gene3D" id="3.20.20.450">
    <property type="entry name" value="EAL domain"/>
    <property type="match status" value="1"/>
</dbReference>
<evidence type="ECO:0000313" key="3">
    <source>
        <dbReference type="Proteomes" id="UP000243547"/>
    </source>
</evidence>
<proteinExistence type="predicted"/>
<dbReference type="SMART" id="SM00052">
    <property type="entry name" value="EAL"/>
    <property type="match status" value="1"/>
</dbReference>